<proteinExistence type="predicted"/>
<gene>
    <name evidence="9" type="ORF">KHLLAP_LOCUS5666</name>
</gene>
<feature type="compositionally biased region" description="Polar residues" evidence="6">
    <location>
        <begin position="14"/>
        <end position="29"/>
    </location>
</feature>
<keyword evidence="4 7" id="KW-1133">Transmembrane helix</keyword>
<feature type="transmembrane region" description="Helical" evidence="7">
    <location>
        <begin position="108"/>
        <end position="127"/>
    </location>
</feature>
<evidence type="ECO:0000259" key="8">
    <source>
        <dbReference type="PROSITE" id="PS50850"/>
    </source>
</evidence>
<dbReference type="GO" id="GO:0022857">
    <property type="term" value="F:transmembrane transporter activity"/>
    <property type="evidence" value="ECO:0007669"/>
    <property type="project" value="InterPro"/>
</dbReference>
<keyword evidence="2" id="KW-0813">Transport</keyword>
<feature type="transmembrane region" description="Helical" evidence="7">
    <location>
        <begin position="501"/>
        <end position="520"/>
    </location>
</feature>
<feature type="transmembrane region" description="Helical" evidence="7">
    <location>
        <begin position="193"/>
        <end position="218"/>
    </location>
</feature>
<feature type="transmembrane region" description="Helical" evidence="7">
    <location>
        <begin position="471"/>
        <end position="489"/>
    </location>
</feature>
<feature type="domain" description="Major facilitator superfamily (MFS) profile" evidence="8">
    <location>
        <begin position="69"/>
        <end position="524"/>
    </location>
</feature>
<evidence type="ECO:0000313" key="9">
    <source>
        <dbReference type="EMBL" id="CAJ2505198.1"/>
    </source>
</evidence>
<feature type="transmembrane region" description="Helical" evidence="7">
    <location>
        <begin position="409"/>
        <end position="428"/>
    </location>
</feature>
<protein>
    <submittedName>
        <fullName evidence="9">Uu.00g125920.m01.CDS01</fullName>
    </submittedName>
</protein>
<sequence length="538" mass="58091">MDRDSITVGEDDLTTPQNEKAQRPSHTSSDTIVAVLDDSIPHKDSPDSEPVVVLPTPYTVHTQGAKRLIVASAAFSALFASWTAQIYLPALKIAADDLHTSVQKINLTVTSYMIFQGVSPIFIAGYADTSGRRPVYITCFILYIAVNIALALSDSYGSLFAFRILQSATISATQALCQGVVADVATSSERGQYTAFLALPVTLGPSIGPVIGGAIATYLGWRNIFWFLTICAVINLGILFCFFPETCRTVVGDGSILPRKRNQTVRQLLQNRKKKSGSDPENTITITASLEAAAPKPASAWTRFRTSLLLLVEKELSLLFLYGGLLFAGVYAVATAVPSLFADIYGFDGLKIGLIYLPLAAGSIVSVVLTGKALNWNFQRHAKRLGLEVDKDRQMDLIDFPIEKARIEVVIPPLILSFVVITAWGWALDTQVSIGIICVLVFLLGLGLVSVTSVFNALIADIRPGKTGAAAAGNNIVKFLLSAAMSASINPLIQATGPGKAYSIIATFYVLLSPLLYLVVRNGMKWRRQLRDKEGGRE</sequence>
<reference evidence="9" key="1">
    <citation type="submission" date="2023-10" db="EMBL/GenBank/DDBJ databases">
        <authorList>
            <person name="Hackl T."/>
        </authorList>
    </citation>
    <scope>NUCLEOTIDE SEQUENCE</scope>
</reference>
<dbReference type="PRINTS" id="PR01036">
    <property type="entry name" value="TCRTETB"/>
</dbReference>
<dbReference type="Gene3D" id="1.20.1250.20">
    <property type="entry name" value="MFS general substrate transporter like domains"/>
    <property type="match status" value="1"/>
</dbReference>
<organism evidence="9 10">
    <name type="scientific">Anthostomella pinea</name>
    <dbReference type="NCBI Taxonomy" id="933095"/>
    <lineage>
        <taxon>Eukaryota</taxon>
        <taxon>Fungi</taxon>
        <taxon>Dikarya</taxon>
        <taxon>Ascomycota</taxon>
        <taxon>Pezizomycotina</taxon>
        <taxon>Sordariomycetes</taxon>
        <taxon>Xylariomycetidae</taxon>
        <taxon>Xylariales</taxon>
        <taxon>Xylariaceae</taxon>
        <taxon>Anthostomella</taxon>
    </lineage>
</organism>
<feature type="transmembrane region" description="Helical" evidence="7">
    <location>
        <begin position="68"/>
        <end position="88"/>
    </location>
</feature>
<dbReference type="Proteomes" id="UP001295740">
    <property type="component" value="Unassembled WGS sequence"/>
</dbReference>
<evidence type="ECO:0000256" key="5">
    <source>
        <dbReference type="ARBA" id="ARBA00023136"/>
    </source>
</evidence>
<evidence type="ECO:0000256" key="1">
    <source>
        <dbReference type="ARBA" id="ARBA00004141"/>
    </source>
</evidence>
<dbReference type="PANTHER" id="PTHR23502">
    <property type="entry name" value="MAJOR FACILITATOR SUPERFAMILY"/>
    <property type="match status" value="1"/>
</dbReference>
<evidence type="ECO:0000256" key="2">
    <source>
        <dbReference type="ARBA" id="ARBA00022448"/>
    </source>
</evidence>
<feature type="transmembrane region" description="Helical" evidence="7">
    <location>
        <begin position="434"/>
        <end position="459"/>
    </location>
</feature>
<dbReference type="AlphaFoldDB" id="A0AAI8VHS6"/>
<dbReference type="FunFam" id="1.20.1720.10:FF:000009">
    <property type="entry name" value="MFS multidrug transporter"/>
    <property type="match status" value="1"/>
</dbReference>
<dbReference type="GO" id="GO:0005886">
    <property type="term" value="C:plasma membrane"/>
    <property type="evidence" value="ECO:0007669"/>
    <property type="project" value="TreeGrafter"/>
</dbReference>
<feature type="transmembrane region" description="Helical" evidence="7">
    <location>
        <begin position="159"/>
        <end position="181"/>
    </location>
</feature>
<feature type="transmembrane region" description="Helical" evidence="7">
    <location>
        <begin position="134"/>
        <end position="153"/>
    </location>
</feature>
<dbReference type="InterPro" id="IPR011701">
    <property type="entry name" value="MFS"/>
</dbReference>
<keyword evidence="5 7" id="KW-0472">Membrane</keyword>
<feature type="transmembrane region" description="Helical" evidence="7">
    <location>
        <begin position="319"/>
        <end position="341"/>
    </location>
</feature>
<comment type="subcellular location">
    <subcellularLocation>
        <location evidence="1">Membrane</location>
        <topology evidence="1">Multi-pass membrane protein</topology>
    </subcellularLocation>
</comment>
<feature type="transmembrane region" description="Helical" evidence="7">
    <location>
        <begin position="224"/>
        <end position="243"/>
    </location>
</feature>
<dbReference type="SUPFAM" id="SSF103473">
    <property type="entry name" value="MFS general substrate transporter"/>
    <property type="match status" value="1"/>
</dbReference>
<dbReference type="Pfam" id="PF07690">
    <property type="entry name" value="MFS_1"/>
    <property type="match status" value="1"/>
</dbReference>
<feature type="transmembrane region" description="Helical" evidence="7">
    <location>
        <begin position="353"/>
        <end position="374"/>
    </location>
</feature>
<accession>A0AAI8VHS6</accession>
<name>A0AAI8VHS6_9PEZI</name>
<feature type="region of interest" description="Disordered" evidence="6">
    <location>
        <begin position="1"/>
        <end position="29"/>
    </location>
</feature>
<evidence type="ECO:0000256" key="3">
    <source>
        <dbReference type="ARBA" id="ARBA00022692"/>
    </source>
</evidence>
<evidence type="ECO:0000256" key="4">
    <source>
        <dbReference type="ARBA" id="ARBA00022989"/>
    </source>
</evidence>
<dbReference type="EMBL" id="CAUWAG010000007">
    <property type="protein sequence ID" value="CAJ2505198.1"/>
    <property type="molecule type" value="Genomic_DNA"/>
</dbReference>
<dbReference type="PANTHER" id="PTHR23502:SF51">
    <property type="entry name" value="QUINIDINE RESISTANCE PROTEIN 1-RELATED"/>
    <property type="match status" value="1"/>
</dbReference>
<evidence type="ECO:0000256" key="7">
    <source>
        <dbReference type="SAM" id="Phobius"/>
    </source>
</evidence>
<dbReference type="InterPro" id="IPR020846">
    <property type="entry name" value="MFS_dom"/>
</dbReference>
<dbReference type="InterPro" id="IPR036259">
    <property type="entry name" value="MFS_trans_sf"/>
</dbReference>
<dbReference type="PROSITE" id="PS50850">
    <property type="entry name" value="MFS"/>
    <property type="match status" value="1"/>
</dbReference>
<comment type="caution">
    <text evidence="9">The sequence shown here is derived from an EMBL/GenBank/DDBJ whole genome shotgun (WGS) entry which is preliminary data.</text>
</comment>
<keyword evidence="10" id="KW-1185">Reference proteome</keyword>
<evidence type="ECO:0000256" key="6">
    <source>
        <dbReference type="SAM" id="MobiDB-lite"/>
    </source>
</evidence>
<evidence type="ECO:0000313" key="10">
    <source>
        <dbReference type="Proteomes" id="UP001295740"/>
    </source>
</evidence>
<keyword evidence="3 7" id="KW-0812">Transmembrane</keyword>